<proteinExistence type="predicted"/>
<keyword evidence="1" id="KW-0472">Membrane</keyword>
<comment type="caution">
    <text evidence="2">The sequence shown here is derived from an EMBL/GenBank/DDBJ whole genome shotgun (WGS) entry which is preliminary data.</text>
</comment>
<name>X8JTI1_9AGAM</name>
<reference evidence="3" key="1">
    <citation type="journal article" date="2014" name="Genome Announc.">
        <title>Draft genome sequence of the plant-pathogenic soil fungus Rhizoctonia solani anastomosis group 3 strain Rhs1AP.</title>
        <authorList>
            <person name="Cubeta M.A."/>
            <person name="Thomas E."/>
            <person name="Dean R.A."/>
            <person name="Jabaji S."/>
            <person name="Neate S.M."/>
            <person name="Tavantzis S."/>
            <person name="Toda T."/>
            <person name="Vilgalys R."/>
            <person name="Bharathan N."/>
            <person name="Fedorova-Abrams N."/>
            <person name="Pakala S.B."/>
            <person name="Pakala S.M."/>
            <person name="Zafar N."/>
            <person name="Joardar V."/>
            <person name="Losada L."/>
            <person name="Nierman W.C."/>
        </authorList>
    </citation>
    <scope>NUCLEOTIDE SEQUENCE [LARGE SCALE GENOMIC DNA]</scope>
    <source>
        <strain evidence="3">AG-3</strain>
    </source>
</reference>
<feature type="transmembrane region" description="Helical" evidence="1">
    <location>
        <begin position="50"/>
        <end position="68"/>
    </location>
</feature>
<organism evidence="2 3">
    <name type="scientific">Rhizoctonia solani AG-3 Rhs1AP</name>
    <dbReference type="NCBI Taxonomy" id="1086054"/>
    <lineage>
        <taxon>Eukaryota</taxon>
        <taxon>Fungi</taxon>
        <taxon>Dikarya</taxon>
        <taxon>Basidiomycota</taxon>
        <taxon>Agaricomycotina</taxon>
        <taxon>Agaricomycetes</taxon>
        <taxon>Cantharellales</taxon>
        <taxon>Ceratobasidiaceae</taxon>
        <taxon>Rhizoctonia</taxon>
    </lineage>
</organism>
<protein>
    <submittedName>
        <fullName evidence="2">Transmembrane protein, putative</fullName>
    </submittedName>
</protein>
<dbReference type="Proteomes" id="UP000030108">
    <property type="component" value="Unassembled WGS sequence"/>
</dbReference>
<dbReference type="EMBL" id="JATN01000287">
    <property type="protein sequence ID" value="EUC67072.1"/>
    <property type="molecule type" value="Genomic_DNA"/>
</dbReference>
<gene>
    <name evidence="2" type="ORF">RSOL_522470</name>
</gene>
<sequence length="124" mass="14579">MMFNPPLYNNNQTANAGNRRRVPILVCRPEPLRYQPVPIPNKQSGFWNTFFDLDFVDVIAVMMITLVLMNFGKVSFFVLVVLFNACIFFVYFFVRPSLIMYDEYFGHELLKNMSAHLRMLLRDA</sequence>
<evidence type="ECO:0000256" key="1">
    <source>
        <dbReference type="SAM" id="Phobius"/>
    </source>
</evidence>
<feature type="transmembrane region" description="Helical" evidence="1">
    <location>
        <begin position="74"/>
        <end position="94"/>
    </location>
</feature>
<feature type="non-terminal residue" evidence="2">
    <location>
        <position position="124"/>
    </location>
</feature>
<keyword evidence="1" id="KW-1133">Transmembrane helix</keyword>
<keyword evidence="1 2" id="KW-0812">Transmembrane</keyword>
<dbReference type="AlphaFoldDB" id="X8JTI1"/>
<accession>X8JTI1</accession>
<evidence type="ECO:0000313" key="3">
    <source>
        <dbReference type="Proteomes" id="UP000030108"/>
    </source>
</evidence>
<evidence type="ECO:0000313" key="2">
    <source>
        <dbReference type="EMBL" id="EUC67072.1"/>
    </source>
</evidence>